<sequence>MEMMHFLRILAPDTVGIFRKSGVRSRITELRMLCDVAPEAEVFTDGKLDPSQILLFLFLHFILYVFTLVSFEVHDVADLLKQYFRELPEPLMTAKYSETYCSLVDIPMEMRIEALQHAVLLLPDEHREALQTLLYFLHDIAKHSATNSMTPQNLAVCFAPSLFQLCGSRLSNISPTRMLFLQLIFFLDVTKRLEQQDYRQSVKLRSHGLHKNVSCK</sequence>
<dbReference type="GO" id="GO:0035023">
    <property type="term" value="P:regulation of Rho protein signal transduction"/>
    <property type="evidence" value="ECO:0007669"/>
    <property type="project" value="TreeGrafter"/>
</dbReference>
<dbReference type="InterPro" id="IPR008936">
    <property type="entry name" value="Rho_GTPase_activation_prot"/>
</dbReference>
<evidence type="ECO:0000259" key="1">
    <source>
        <dbReference type="PROSITE" id="PS50238"/>
    </source>
</evidence>
<protein>
    <recommendedName>
        <fullName evidence="1">Rho-GAP domain-containing protein</fullName>
    </recommendedName>
</protein>
<dbReference type="PANTHER" id="PTHR12659">
    <property type="entry name" value="RHO-TYPE GTPASE ACTIVATING PROTEIN"/>
    <property type="match status" value="1"/>
</dbReference>
<accession>A0A3P7U8M4</accession>
<dbReference type="Pfam" id="PF00620">
    <property type="entry name" value="RhoGAP"/>
    <property type="match status" value="1"/>
</dbReference>
<organism evidence="2 3">
    <name type="scientific">Brugia timori</name>
    <dbReference type="NCBI Taxonomy" id="42155"/>
    <lineage>
        <taxon>Eukaryota</taxon>
        <taxon>Metazoa</taxon>
        <taxon>Ecdysozoa</taxon>
        <taxon>Nematoda</taxon>
        <taxon>Chromadorea</taxon>
        <taxon>Rhabditida</taxon>
        <taxon>Spirurina</taxon>
        <taxon>Spiruromorpha</taxon>
        <taxon>Filarioidea</taxon>
        <taxon>Onchocercidae</taxon>
        <taxon>Brugia</taxon>
    </lineage>
</organism>
<dbReference type="SMART" id="SM00324">
    <property type="entry name" value="RhoGAP"/>
    <property type="match status" value="1"/>
</dbReference>
<dbReference type="Proteomes" id="UP000280834">
    <property type="component" value="Unassembled WGS sequence"/>
</dbReference>
<dbReference type="GO" id="GO:0030036">
    <property type="term" value="P:actin cytoskeleton organization"/>
    <property type="evidence" value="ECO:0007669"/>
    <property type="project" value="TreeGrafter"/>
</dbReference>
<evidence type="ECO:0000313" key="3">
    <source>
        <dbReference type="Proteomes" id="UP000280834"/>
    </source>
</evidence>
<dbReference type="PROSITE" id="PS50238">
    <property type="entry name" value="RHOGAP"/>
    <property type="match status" value="1"/>
</dbReference>
<dbReference type="PANTHER" id="PTHR12659:SF7">
    <property type="entry name" value="CROSSVEINLESS C, ISOFORM C"/>
    <property type="match status" value="1"/>
</dbReference>
<dbReference type="AlphaFoldDB" id="A0A3P7U8M4"/>
<dbReference type="SUPFAM" id="SSF48350">
    <property type="entry name" value="GTPase activation domain, GAP"/>
    <property type="match status" value="1"/>
</dbReference>
<dbReference type="GO" id="GO:0005096">
    <property type="term" value="F:GTPase activator activity"/>
    <property type="evidence" value="ECO:0007669"/>
    <property type="project" value="TreeGrafter"/>
</dbReference>
<name>A0A3P7U8M4_9BILA</name>
<evidence type="ECO:0000313" key="2">
    <source>
        <dbReference type="EMBL" id="VDO16823.1"/>
    </source>
</evidence>
<keyword evidence="3" id="KW-1185">Reference proteome</keyword>
<gene>
    <name evidence="2" type="ORF">BTMF_LOCUS4468</name>
</gene>
<dbReference type="GO" id="GO:0007165">
    <property type="term" value="P:signal transduction"/>
    <property type="evidence" value="ECO:0007669"/>
    <property type="project" value="InterPro"/>
</dbReference>
<feature type="domain" description="Rho-GAP" evidence="1">
    <location>
        <begin position="1"/>
        <end position="194"/>
    </location>
</feature>
<dbReference type="EMBL" id="UZAG01004437">
    <property type="protein sequence ID" value="VDO16823.1"/>
    <property type="molecule type" value="Genomic_DNA"/>
</dbReference>
<reference evidence="2 3" key="1">
    <citation type="submission" date="2018-11" db="EMBL/GenBank/DDBJ databases">
        <authorList>
            <consortium name="Pathogen Informatics"/>
        </authorList>
    </citation>
    <scope>NUCLEOTIDE SEQUENCE [LARGE SCALE GENOMIC DNA]</scope>
</reference>
<dbReference type="Gene3D" id="1.10.555.10">
    <property type="entry name" value="Rho GTPase activation protein"/>
    <property type="match status" value="1"/>
</dbReference>
<proteinExistence type="predicted"/>
<dbReference type="InterPro" id="IPR000198">
    <property type="entry name" value="RhoGAP_dom"/>
</dbReference>